<name>A0ABW0ECV8_9BACT</name>
<dbReference type="EMBL" id="JBHSKT010000004">
    <property type="protein sequence ID" value="MFC5270816.1"/>
    <property type="molecule type" value="Genomic_DNA"/>
</dbReference>
<feature type="region of interest" description="Disordered" evidence="1">
    <location>
        <begin position="51"/>
        <end position="72"/>
    </location>
</feature>
<keyword evidence="4" id="KW-1185">Reference proteome</keyword>
<feature type="compositionally biased region" description="Low complexity" evidence="1">
    <location>
        <begin position="399"/>
        <end position="416"/>
    </location>
</feature>
<sequence length="425" mass="46887">MKNIITTALLPLLAGLAFSCTSSTALQSSENDDLYYASTDRTVRPEANYVTASENGSGSEEVTNPEYSTAESGQASITNNYNYYDNNRYSSRNYAGSRFRNYNYYSADPFYDPFYSPFGYSAAYCYNLYDPFWYPYCYPSRGLTISIGYGFGYPGYGYYGYRPYGYGYGPYDYYGYGYGGGYGNYYHGFYDGYYAGSGYGYGYNRQRVNYAPRTNRSNVPGNAPVNNVTGRPSVPGGRVAQPNPNTGTVIPGSRPNRIAQPGTSPGKAVQPVNSNSPQNGREQQVPSGRPAQNSRPGREVQNIQPENYQFQNNAQPTPEYSRPARDNATVPTQSRPGRAPLQDVSPARPQEAPVQAPVQIEQPSRREQRRMQSQPNYQPSPQRSAPVYENSRPSRNDNSGGSYSSPGRGSSGSSMPSGGGGRPRR</sequence>
<feature type="compositionally biased region" description="Polar residues" evidence="1">
    <location>
        <begin position="371"/>
        <end position="383"/>
    </location>
</feature>
<organism evidence="3 4">
    <name type="scientific">Adhaeribacter terreus</name>
    <dbReference type="NCBI Taxonomy" id="529703"/>
    <lineage>
        <taxon>Bacteria</taxon>
        <taxon>Pseudomonadati</taxon>
        <taxon>Bacteroidota</taxon>
        <taxon>Cytophagia</taxon>
        <taxon>Cytophagales</taxon>
        <taxon>Hymenobacteraceae</taxon>
        <taxon>Adhaeribacter</taxon>
    </lineage>
</organism>
<evidence type="ECO:0000313" key="4">
    <source>
        <dbReference type="Proteomes" id="UP001596161"/>
    </source>
</evidence>
<feature type="region of interest" description="Disordered" evidence="1">
    <location>
        <begin position="212"/>
        <end position="425"/>
    </location>
</feature>
<protein>
    <recommendedName>
        <fullName evidence="5">Prolyl-tRNA synthetase</fullName>
    </recommendedName>
</protein>
<evidence type="ECO:0008006" key="5">
    <source>
        <dbReference type="Google" id="ProtNLM"/>
    </source>
</evidence>
<comment type="caution">
    <text evidence="3">The sequence shown here is derived from an EMBL/GenBank/DDBJ whole genome shotgun (WGS) entry which is preliminary data.</text>
</comment>
<keyword evidence="2" id="KW-0732">Signal</keyword>
<evidence type="ECO:0000313" key="3">
    <source>
        <dbReference type="EMBL" id="MFC5270816.1"/>
    </source>
</evidence>
<dbReference type="RefSeq" id="WP_378017181.1">
    <property type="nucleotide sequence ID" value="NZ_JBHSKT010000004.1"/>
</dbReference>
<proteinExistence type="predicted"/>
<feature type="compositionally biased region" description="Polar residues" evidence="1">
    <location>
        <begin position="212"/>
        <end position="230"/>
    </location>
</feature>
<evidence type="ECO:0000256" key="2">
    <source>
        <dbReference type="SAM" id="SignalP"/>
    </source>
</evidence>
<feature type="chain" id="PRO_5045929018" description="Prolyl-tRNA synthetase" evidence="2">
    <location>
        <begin position="26"/>
        <end position="425"/>
    </location>
</feature>
<feature type="compositionally biased region" description="Polar residues" evidence="1">
    <location>
        <begin position="271"/>
        <end position="318"/>
    </location>
</feature>
<reference evidence="4" key="1">
    <citation type="journal article" date="2019" name="Int. J. Syst. Evol. Microbiol.">
        <title>The Global Catalogue of Microorganisms (GCM) 10K type strain sequencing project: providing services to taxonomists for standard genome sequencing and annotation.</title>
        <authorList>
            <consortium name="The Broad Institute Genomics Platform"/>
            <consortium name="The Broad Institute Genome Sequencing Center for Infectious Disease"/>
            <person name="Wu L."/>
            <person name="Ma J."/>
        </authorList>
    </citation>
    <scope>NUCLEOTIDE SEQUENCE [LARGE SCALE GENOMIC DNA]</scope>
    <source>
        <strain evidence="4">KACC 12602</strain>
    </source>
</reference>
<gene>
    <name evidence="3" type="ORF">ACFPIB_09360</name>
</gene>
<dbReference type="Proteomes" id="UP001596161">
    <property type="component" value="Unassembled WGS sequence"/>
</dbReference>
<evidence type="ECO:0000256" key="1">
    <source>
        <dbReference type="SAM" id="MobiDB-lite"/>
    </source>
</evidence>
<feature type="signal peptide" evidence="2">
    <location>
        <begin position="1"/>
        <end position="25"/>
    </location>
</feature>
<dbReference type="PROSITE" id="PS51257">
    <property type="entry name" value="PROKAR_LIPOPROTEIN"/>
    <property type="match status" value="1"/>
</dbReference>
<accession>A0ABW0ECV8</accession>